<proteinExistence type="predicted"/>
<dbReference type="AlphaFoldDB" id="A0A8J2P907"/>
<keyword evidence="1" id="KW-1133">Transmembrane helix</keyword>
<keyword evidence="1" id="KW-0472">Membrane</keyword>
<protein>
    <submittedName>
        <fullName evidence="2">Uncharacterized protein</fullName>
    </submittedName>
</protein>
<evidence type="ECO:0000313" key="2">
    <source>
        <dbReference type="EMBL" id="CAG7728241.1"/>
    </source>
</evidence>
<keyword evidence="1" id="KW-0812">Transmembrane</keyword>
<comment type="caution">
    <text evidence="2">The sequence shown here is derived from an EMBL/GenBank/DDBJ whole genome shotgun (WGS) entry which is preliminary data.</text>
</comment>
<organism evidence="2 3">
    <name type="scientific">Allacma fusca</name>
    <dbReference type="NCBI Taxonomy" id="39272"/>
    <lineage>
        <taxon>Eukaryota</taxon>
        <taxon>Metazoa</taxon>
        <taxon>Ecdysozoa</taxon>
        <taxon>Arthropoda</taxon>
        <taxon>Hexapoda</taxon>
        <taxon>Collembola</taxon>
        <taxon>Symphypleona</taxon>
        <taxon>Sminthuridae</taxon>
        <taxon>Allacma</taxon>
    </lineage>
</organism>
<feature type="transmembrane region" description="Helical" evidence="1">
    <location>
        <begin position="82"/>
        <end position="100"/>
    </location>
</feature>
<keyword evidence="3" id="KW-1185">Reference proteome</keyword>
<feature type="transmembrane region" description="Helical" evidence="1">
    <location>
        <begin position="106"/>
        <end position="132"/>
    </location>
</feature>
<feature type="transmembrane region" description="Helical" evidence="1">
    <location>
        <begin position="48"/>
        <end position="70"/>
    </location>
</feature>
<name>A0A8J2P907_9HEXA</name>
<feature type="non-terminal residue" evidence="2">
    <location>
        <position position="1"/>
    </location>
</feature>
<evidence type="ECO:0000256" key="1">
    <source>
        <dbReference type="SAM" id="Phobius"/>
    </source>
</evidence>
<dbReference type="Proteomes" id="UP000708208">
    <property type="component" value="Unassembled WGS sequence"/>
</dbReference>
<dbReference type="EMBL" id="CAJVCH010160595">
    <property type="protein sequence ID" value="CAG7728241.1"/>
    <property type="molecule type" value="Genomic_DNA"/>
</dbReference>
<evidence type="ECO:0000313" key="3">
    <source>
        <dbReference type="Proteomes" id="UP000708208"/>
    </source>
</evidence>
<gene>
    <name evidence="2" type="ORF">AFUS01_LOCUS17035</name>
</gene>
<reference evidence="2" key="1">
    <citation type="submission" date="2021-06" db="EMBL/GenBank/DDBJ databases">
        <authorList>
            <person name="Hodson N. C."/>
            <person name="Mongue J. A."/>
            <person name="Jaron S. K."/>
        </authorList>
    </citation>
    <scope>NUCLEOTIDE SEQUENCE</scope>
</reference>
<sequence length="154" mass="17039">IGSTAAMAFLLIEKTIALNASKPGLYEFCLSNYVSLSVVSDIYPQPSAFEIVVVYSLAVLTFAMAIILLCGSHNGNTSKIDAWMICCVICLVVWTTKIIFDLFFTPWGYVLLLYIAILVFVFVIRGFCLWVLGIHKKEIEASARSVSQLRLSSV</sequence>
<accession>A0A8J2P907</accession>